<dbReference type="SUPFAM" id="SSF53213">
    <property type="entry name" value="LigB-like"/>
    <property type="match status" value="1"/>
</dbReference>
<proteinExistence type="predicted"/>
<name>A0ABP7ZRL9_9MICO</name>
<dbReference type="Gene3D" id="3.40.830.10">
    <property type="entry name" value="LigB-like"/>
    <property type="match status" value="1"/>
</dbReference>
<keyword evidence="3" id="KW-1185">Reference proteome</keyword>
<feature type="domain" description="Extradiol ring-cleavage dioxygenase class III enzyme subunit B" evidence="1">
    <location>
        <begin position="6"/>
        <end position="303"/>
    </location>
</feature>
<gene>
    <name evidence="2" type="ORF">GCM10022287_04320</name>
</gene>
<dbReference type="InterPro" id="IPR004183">
    <property type="entry name" value="Xdiol_dOase_suB"/>
</dbReference>
<comment type="caution">
    <text evidence="2">The sequence shown here is derived from an EMBL/GenBank/DDBJ whole genome shotgun (WGS) entry which is preliminary data.</text>
</comment>
<organism evidence="2 3">
    <name type="scientific">Gryllotalpicola koreensis</name>
    <dbReference type="NCBI Taxonomy" id="993086"/>
    <lineage>
        <taxon>Bacteria</taxon>
        <taxon>Bacillati</taxon>
        <taxon>Actinomycetota</taxon>
        <taxon>Actinomycetes</taxon>
        <taxon>Micrococcales</taxon>
        <taxon>Microbacteriaceae</taxon>
        <taxon>Gryllotalpicola</taxon>
    </lineage>
</organism>
<dbReference type="Proteomes" id="UP001501079">
    <property type="component" value="Unassembled WGS sequence"/>
</dbReference>
<dbReference type="Pfam" id="PF02900">
    <property type="entry name" value="LigB"/>
    <property type="match status" value="1"/>
</dbReference>
<evidence type="ECO:0000313" key="2">
    <source>
        <dbReference type="EMBL" id="GAA4168744.1"/>
    </source>
</evidence>
<protein>
    <submittedName>
        <fullName evidence="2">3-carboxyethylcatechol 2,3-dioxygenase</fullName>
    </submittedName>
</protein>
<dbReference type="RefSeq" id="WP_344751627.1">
    <property type="nucleotide sequence ID" value="NZ_BAABBW010000001.1"/>
</dbReference>
<evidence type="ECO:0000259" key="1">
    <source>
        <dbReference type="Pfam" id="PF02900"/>
    </source>
</evidence>
<accession>A0ABP7ZRL9</accession>
<evidence type="ECO:0000313" key="3">
    <source>
        <dbReference type="Proteomes" id="UP001501079"/>
    </source>
</evidence>
<reference evidence="3" key="1">
    <citation type="journal article" date="2019" name="Int. J. Syst. Evol. Microbiol.">
        <title>The Global Catalogue of Microorganisms (GCM) 10K type strain sequencing project: providing services to taxonomists for standard genome sequencing and annotation.</title>
        <authorList>
            <consortium name="The Broad Institute Genomics Platform"/>
            <consortium name="The Broad Institute Genome Sequencing Center for Infectious Disease"/>
            <person name="Wu L."/>
            <person name="Ma J."/>
        </authorList>
    </citation>
    <scope>NUCLEOTIDE SEQUENCE [LARGE SCALE GENOMIC DNA]</scope>
    <source>
        <strain evidence="3">JCM 17591</strain>
    </source>
</reference>
<dbReference type="NCBIfam" id="NF009910">
    <property type="entry name" value="PRK13370.1-4"/>
    <property type="match status" value="1"/>
</dbReference>
<sequence length="313" mass="34177">MTLAVAALSHAPSFGNVDPGGTTFAEIQSAIEEVKAFVKDYDPEVVVVFGPDHFNGQLYSLITPWAIGAQAEGIGDYNTTEGPLPVDSDTARDLHVRVLEQGIEIGRSERMKVDHGVVQPLDFVFGKGFTQPIVPVFVNSIGLPLTPMYRVRELGEAFGRAAQEIDKRVLFLASGGISHNPPIPRWKGAPGTLQERLIEYHPTREERLEREQKIVTGIQAIADGKGTSDDLNEEWDTLLLDTFRSGDLSAVDNWANDWFIAEGGSAAHEMRSWIAAYAALSTAGKYSFPVDHYWPVATWNAGFGIQAAITDPA</sequence>
<dbReference type="EMBL" id="BAABBW010000001">
    <property type="protein sequence ID" value="GAA4168744.1"/>
    <property type="molecule type" value="Genomic_DNA"/>
</dbReference>